<dbReference type="HOGENOM" id="CLU_076409_0_1_1"/>
<dbReference type="GO" id="GO:0030008">
    <property type="term" value="C:TRAPP complex"/>
    <property type="evidence" value="ECO:0007669"/>
    <property type="project" value="TreeGrafter"/>
</dbReference>
<dbReference type="Gene3D" id="3.30.1380.20">
    <property type="entry name" value="Trafficking protein particle complex subunit 3"/>
    <property type="match status" value="2"/>
</dbReference>
<dbReference type="PANTHER" id="PTHR12817:SF0">
    <property type="entry name" value="GEO08327P1"/>
    <property type="match status" value="1"/>
</dbReference>
<name>A0A084QNF3_STAC4</name>
<gene>
    <name evidence="3" type="ORF">S40285_00466</name>
</gene>
<dbReference type="OrthoDB" id="941624at2759"/>
<dbReference type="InterPro" id="IPR024096">
    <property type="entry name" value="NO_sig/Golgi_transp_ligand-bd"/>
</dbReference>
<dbReference type="OMA" id="CKEFWTA"/>
<dbReference type="PANTHER" id="PTHR12817">
    <property type="entry name" value="TRAFFICKING PROTEIN PARTICLE COMPLEX SUBUNIT 6B"/>
    <property type="match status" value="1"/>
</dbReference>
<sequence length="229" mass="24946">MSFDAVMPPYNSSDPGASFLSSSCLDFLLIELVPLAHRVAYDRDAPLLSAEPSATTPTATAAAASVAPSSSTAATGTQHQQRRLEDDEELDAVQYRLDMLGYRVGQGLVERFSRDRPRFNDTLDVIKRITEYDPTSALHPLLLLKICTYTDPETFLKGVYVLTDNVFRPFSRMSTEAGGQAVVRAQPFLWFPCGIVRGALAALGIVATVQAEIHELPGAVFQIKTAPVK</sequence>
<keyword evidence="4" id="KW-1185">Reference proteome</keyword>
<dbReference type="InterPro" id="IPR037992">
    <property type="entry name" value="TRAPPC6/Trs33"/>
</dbReference>
<evidence type="ECO:0000256" key="2">
    <source>
        <dbReference type="SAM" id="MobiDB-lite"/>
    </source>
</evidence>
<dbReference type="SUPFAM" id="SSF111126">
    <property type="entry name" value="Ligand-binding domain in the NO signalling and Golgi transport"/>
    <property type="match status" value="1"/>
</dbReference>
<organism evidence="3 4">
    <name type="scientific">Stachybotrys chlorohalonatus (strain IBT 40285)</name>
    <dbReference type="NCBI Taxonomy" id="1283841"/>
    <lineage>
        <taxon>Eukaryota</taxon>
        <taxon>Fungi</taxon>
        <taxon>Dikarya</taxon>
        <taxon>Ascomycota</taxon>
        <taxon>Pezizomycotina</taxon>
        <taxon>Sordariomycetes</taxon>
        <taxon>Hypocreomycetidae</taxon>
        <taxon>Hypocreales</taxon>
        <taxon>Stachybotryaceae</taxon>
        <taxon>Stachybotrys</taxon>
    </lineage>
</organism>
<dbReference type="GO" id="GO:0006888">
    <property type="term" value="P:endoplasmic reticulum to Golgi vesicle-mediated transport"/>
    <property type="evidence" value="ECO:0007669"/>
    <property type="project" value="TreeGrafter"/>
</dbReference>
<evidence type="ECO:0008006" key="5">
    <source>
        <dbReference type="Google" id="ProtNLM"/>
    </source>
</evidence>
<dbReference type="GO" id="GO:0005802">
    <property type="term" value="C:trans-Golgi network"/>
    <property type="evidence" value="ECO:0007669"/>
    <property type="project" value="TreeGrafter"/>
</dbReference>
<protein>
    <recommendedName>
        <fullName evidence="5">Trafficking protein particle complex subunit</fullName>
    </recommendedName>
</protein>
<dbReference type="FunCoup" id="A0A084QNF3">
    <property type="interactions" value="56"/>
</dbReference>
<evidence type="ECO:0000313" key="4">
    <source>
        <dbReference type="Proteomes" id="UP000028524"/>
    </source>
</evidence>
<dbReference type="InParanoid" id="A0A084QNF3"/>
<evidence type="ECO:0000256" key="1">
    <source>
        <dbReference type="ARBA" id="ARBA00006218"/>
    </source>
</evidence>
<dbReference type="STRING" id="1283841.A0A084QNF3"/>
<dbReference type="Proteomes" id="UP000028524">
    <property type="component" value="Unassembled WGS sequence"/>
</dbReference>
<dbReference type="AlphaFoldDB" id="A0A084QNF3"/>
<feature type="region of interest" description="Disordered" evidence="2">
    <location>
        <begin position="62"/>
        <end position="85"/>
    </location>
</feature>
<comment type="similarity">
    <text evidence="1">Belongs to the TRAPP small subunits family. BET3 subfamily.</text>
</comment>
<reference evidence="3 4" key="1">
    <citation type="journal article" date="2014" name="BMC Genomics">
        <title>Comparative genome sequencing reveals chemotype-specific gene clusters in the toxigenic black mold Stachybotrys.</title>
        <authorList>
            <person name="Semeiks J."/>
            <person name="Borek D."/>
            <person name="Otwinowski Z."/>
            <person name="Grishin N.V."/>
        </authorList>
    </citation>
    <scope>NUCLEOTIDE SEQUENCE [LARGE SCALE GENOMIC DNA]</scope>
    <source>
        <strain evidence="3 4">IBT 40285</strain>
    </source>
</reference>
<proteinExistence type="inferred from homology"/>
<dbReference type="CDD" id="cd14944">
    <property type="entry name" value="TRAPPC6A_Trs33"/>
    <property type="match status" value="1"/>
</dbReference>
<dbReference type="GO" id="GO:0005801">
    <property type="term" value="C:cis-Golgi network"/>
    <property type="evidence" value="ECO:0007669"/>
    <property type="project" value="TreeGrafter"/>
</dbReference>
<feature type="compositionally biased region" description="Low complexity" evidence="2">
    <location>
        <begin position="62"/>
        <end position="75"/>
    </location>
</feature>
<dbReference type="EMBL" id="KL660597">
    <property type="protein sequence ID" value="KFA65488.1"/>
    <property type="molecule type" value="Genomic_DNA"/>
</dbReference>
<dbReference type="Pfam" id="PF04051">
    <property type="entry name" value="TRAPP"/>
    <property type="match status" value="1"/>
</dbReference>
<dbReference type="InterPro" id="IPR007194">
    <property type="entry name" value="TRAPP_component"/>
</dbReference>
<evidence type="ECO:0000313" key="3">
    <source>
        <dbReference type="EMBL" id="KFA65488.1"/>
    </source>
</evidence>
<accession>A0A084QNF3</accession>